<evidence type="ECO:0000313" key="2">
    <source>
        <dbReference type="Proteomes" id="UP001139150"/>
    </source>
</evidence>
<comment type="caution">
    <text evidence="1">The sequence shown here is derived from an EMBL/GenBank/DDBJ whole genome shotgun (WGS) entry which is preliminary data.</text>
</comment>
<dbReference type="RefSeq" id="WP_250097996.1">
    <property type="nucleotide sequence ID" value="NZ_JAKRYL010000024.1"/>
</dbReference>
<gene>
    <name evidence="1" type="ORF">MF646_18580</name>
</gene>
<name>A0A9X2CWP9_9BACI</name>
<proteinExistence type="predicted"/>
<evidence type="ECO:0000313" key="1">
    <source>
        <dbReference type="EMBL" id="MCL7749129.1"/>
    </source>
</evidence>
<dbReference type="EMBL" id="JAKRYL010000024">
    <property type="protein sequence ID" value="MCL7749129.1"/>
    <property type="molecule type" value="Genomic_DNA"/>
</dbReference>
<dbReference type="AlphaFoldDB" id="A0A9X2CWP9"/>
<dbReference type="Proteomes" id="UP001139150">
    <property type="component" value="Unassembled WGS sequence"/>
</dbReference>
<protein>
    <submittedName>
        <fullName evidence="1">Uncharacterized protein</fullName>
    </submittedName>
</protein>
<reference evidence="1" key="1">
    <citation type="submission" date="2022-02" db="EMBL/GenBank/DDBJ databases">
        <title>Halalkalibacter sp. nov. isolated from Lonar Lake, India.</title>
        <authorList>
            <person name="Joshi A."/>
            <person name="Thite S."/>
            <person name="Lodha T."/>
        </authorList>
    </citation>
    <scope>NUCLEOTIDE SEQUENCE</scope>
    <source>
        <strain evidence="1">MEB205</strain>
    </source>
</reference>
<sequence length="70" mass="8287">MGKHNVPLLYIYQRKEKEIEISEQDFVYKKAIRKGVKQIEPPLVGPLAKYRLDPNFEQVITEKKKITEQT</sequence>
<keyword evidence="2" id="KW-1185">Reference proteome</keyword>
<accession>A0A9X2CWP9</accession>
<organism evidence="1 2">
    <name type="scientific">Halalkalibacter alkaliphilus</name>
    <dbReference type="NCBI Taxonomy" id="2917993"/>
    <lineage>
        <taxon>Bacteria</taxon>
        <taxon>Bacillati</taxon>
        <taxon>Bacillota</taxon>
        <taxon>Bacilli</taxon>
        <taxon>Bacillales</taxon>
        <taxon>Bacillaceae</taxon>
        <taxon>Halalkalibacter</taxon>
    </lineage>
</organism>